<evidence type="ECO:0000256" key="2">
    <source>
        <dbReference type="ARBA" id="ARBA00010871"/>
    </source>
</evidence>
<feature type="active site" evidence="11">
    <location>
        <position position="16"/>
    </location>
</feature>
<dbReference type="GO" id="GO:0008360">
    <property type="term" value="P:regulation of cell shape"/>
    <property type="evidence" value="ECO:0007669"/>
    <property type="project" value="UniProtKB-KW"/>
</dbReference>
<evidence type="ECO:0000313" key="17">
    <source>
        <dbReference type="Proteomes" id="UP000315217"/>
    </source>
</evidence>
<evidence type="ECO:0000256" key="6">
    <source>
        <dbReference type="ARBA" id="ARBA00022840"/>
    </source>
</evidence>
<dbReference type="AlphaFoldDB" id="A0A537LV62"/>
<feature type="active site" evidence="11">
    <location>
        <position position="193"/>
    </location>
</feature>
<proteinExistence type="inferred from homology"/>
<comment type="pathway">
    <text evidence="10">Cell wall biogenesis; peptidoglycan biosynthesis.</text>
</comment>
<dbReference type="Gene3D" id="3.30.1490.20">
    <property type="entry name" value="ATP-grasp fold, A domain"/>
    <property type="match status" value="1"/>
</dbReference>
<evidence type="ECO:0000256" key="10">
    <source>
        <dbReference type="HAMAP-Rule" id="MF_00047"/>
    </source>
</evidence>
<dbReference type="InterPro" id="IPR016185">
    <property type="entry name" value="PreATP-grasp_dom_sf"/>
</dbReference>
<feature type="binding site" evidence="12">
    <location>
        <position position="318"/>
    </location>
    <ligand>
        <name>Mg(2+)</name>
        <dbReference type="ChEBI" id="CHEBI:18420"/>
        <label>2</label>
    </ligand>
</feature>
<dbReference type="Pfam" id="PF01820">
    <property type="entry name" value="Dala_Dala_lig_N"/>
    <property type="match status" value="1"/>
</dbReference>
<dbReference type="UniPathway" id="UPA00219"/>
<sequence length="377" mass="40616">MTRLRIAVLMGGPSPERDVSMATGQEIVAALDPRQYDILPVEITKEGHWLPRPDLTPLTTGNAAPRQRGNATTIERVVSHGSRLPVPVSFEQAVARDHVDVAFIAMHGPYGEDGTVQGLLELLGIPYTGSNVLASALAMDKLRSRQLFEWHRIPVPGYLSVTAPVWRDRDRVHRQVAQELGYPCVVKPNAAGSSIGVSLVREPATLDPAVEAAFAYGPMVLIEEYVSGTEITCGIIDDPITGDPIALPLIEVVPNAEFYNYQAKYATGGSEHIVPARVSAQVAQQAAALAVRAHQALGCEGMSRVDMITRGVDIVVLEVNTIPGMTATSLLPDAAKAAGIKFPELLDRIIRSALRRSRQQSTQSPRSPQSSQSSRST</sequence>
<organism evidence="16 17">
    <name type="scientific">Candidatus Segetimicrobium genomatis</name>
    <dbReference type="NCBI Taxonomy" id="2569760"/>
    <lineage>
        <taxon>Bacteria</taxon>
        <taxon>Bacillati</taxon>
        <taxon>Candidatus Sysuimicrobiota</taxon>
        <taxon>Candidatus Sysuimicrobiia</taxon>
        <taxon>Candidatus Sysuimicrobiales</taxon>
        <taxon>Candidatus Segetimicrobiaceae</taxon>
        <taxon>Candidatus Segetimicrobium</taxon>
    </lineage>
</organism>
<dbReference type="GO" id="GO:0009252">
    <property type="term" value="P:peptidoglycan biosynthetic process"/>
    <property type="evidence" value="ECO:0007669"/>
    <property type="project" value="UniProtKB-UniRule"/>
</dbReference>
<dbReference type="InterPro" id="IPR011127">
    <property type="entry name" value="Dala_Dala_lig_N"/>
</dbReference>
<gene>
    <name evidence="10" type="primary">ddl</name>
    <name evidence="16" type="ORF">E6G98_04180</name>
</gene>
<feature type="binding site" evidence="12">
    <location>
        <position position="320"/>
    </location>
    <ligand>
        <name>Mg(2+)</name>
        <dbReference type="ChEBI" id="CHEBI:18420"/>
        <label>2</label>
    </ligand>
</feature>
<evidence type="ECO:0000256" key="13">
    <source>
        <dbReference type="PROSITE-ProRule" id="PRU00409"/>
    </source>
</evidence>
<dbReference type="GO" id="GO:0005524">
    <property type="term" value="F:ATP binding"/>
    <property type="evidence" value="ECO:0007669"/>
    <property type="project" value="UniProtKB-UniRule"/>
</dbReference>
<feature type="compositionally biased region" description="Low complexity" evidence="14">
    <location>
        <begin position="359"/>
        <end position="377"/>
    </location>
</feature>
<evidence type="ECO:0000256" key="5">
    <source>
        <dbReference type="ARBA" id="ARBA00022741"/>
    </source>
</evidence>
<evidence type="ECO:0000256" key="1">
    <source>
        <dbReference type="ARBA" id="ARBA00004496"/>
    </source>
</evidence>
<feature type="domain" description="ATP-grasp" evidence="15">
    <location>
        <begin position="145"/>
        <end position="351"/>
    </location>
</feature>
<keyword evidence="12" id="KW-0464">Manganese</keyword>
<dbReference type="InterPro" id="IPR013815">
    <property type="entry name" value="ATP_grasp_subdomain_1"/>
</dbReference>
<dbReference type="PROSITE" id="PS50975">
    <property type="entry name" value="ATP_GRASP"/>
    <property type="match status" value="1"/>
</dbReference>
<protein>
    <recommendedName>
        <fullName evidence="10">D-alanine--D-alanine ligase</fullName>
        <ecNumber evidence="10">6.3.2.4</ecNumber>
    </recommendedName>
    <alternativeName>
        <fullName evidence="10">D-Ala-D-Ala ligase</fullName>
    </alternativeName>
    <alternativeName>
        <fullName evidence="10">D-alanylalanine synthetase</fullName>
    </alternativeName>
</protein>
<dbReference type="PROSITE" id="PS00843">
    <property type="entry name" value="DALA_DALA_LIGASE_1"/>
    <property type="match status" value="1"/>
</dbReference>
<dbReference type="SUPFAM" id="SSF52440">
    <property type="entry name" value="PreATP-grasp domain"/>
    <property type="match status" value="1"/>
</dbReference>
<evidence type="ECO:0000256" key="3">
    <source>
        <dbReference type="ARBA" id="ARBA00022490"/>
    </source>
</evidence>
<dbReference type="InterPro" id="IPR000291">
    <property type="entry name" value="D-Ala_lig_Van_CS"/>
</dbReference>
<evidence type="ECO:0000256" key="12">
    <source>
        <dbReference type="PIRSR" id="PIRSR039102-3"/>
    </source>
</evidence>
<dbReference type="Pfam" id="PF07478">
    <property type="entry name" value="Dala_Dala_lig_C"/>
    <property type="match status" value="1"/>
</dbReference>
<evidence type="ECO:0000256" key="8">
    <source>
        <dbReference type="ARBA" id="ARBA00022984"/>
    </source>
</evidence>
<evidence type="ECO:0000256" key="4">
    <source>
        <dbReference type="ARBA" id="ARBA00022598"/>
    </source>
</evidence>
<dbReference type="InterPro" id="IPR005905">
    <property type="entry name" value="D_ala_D_ala"/>
</dbReference>
<evidence type="ECO:0000313" key="16">
    <source>
        <dbReference type="EMBL" id="TMJ11870.1"/>
    </source>
</evidence>
<keyword evidence="12" id="KW-0479">Metal-binding</keyword>
<dbReference type="InterPro" id="IPR011761">
    <property type="entry name" value="ATP-grasp"/>
</dbReference>
<keyword evidence="3 10" id="KW-0963">Cytoplasm</keyword>
<dbReference type="PROSITE" id="PS00844">
    <property type="entry name" value="DALA_DALA_LIGASE_2"/>
    <property type="match status" value="1"/>
</dbReference>
<keyword evidence="9 10" id="KW-0961">Cell wall biogenesis/degradation</keyword>
<keyword evidence="4 10" id="KW-0436">Ligase</keyword>
<keyword evidence="7 10" id="KW-0133">Cell shape</keyword>
<dbReference type="GO" id="GO:0005737">
    <property type="term" value="C:cytoplasm"/>
    <property type="evidence" value="ECO:0007669"/>
    <property type="project" value="UniProtKB-SubCell"/>
</dbReference>
<keyword evidence="5 13" id="KW-0547">Nucleotide-binding</keyword>
<dbReference type="HAMAP" id="MF_00047">
    <property type="entry name" value="Dala_Dala_lig"/>
    <property type="match status" value="1"/>
</dbReference>
<feature type="binding site" evidence="12">
    <location>
        <position position="306"/>
    </location>
    <ligand>
        <name>Mg(2+)</name>
        <dbReference type="ChEBI" id="CHEBI:18420"/>
        <label>1</label>
    </ligand>
</feature>
<comment type="subcellular location">
    <subcellularLocation>
        <location evidence="1 10">Cytoplasm</location>
    </subcellularLocation>
</comment>
<evidence type="ECO:0000256" key="11">
    <source>
        <dbReference type="PIRSR" id="PIRSR039102-1"/>
    </source>
</evidence>
<dbReference type="PANTHER" id="PTHR23132:SF23">
    <property type="entry name" value="D-ALANINE--D-ALANINE LIGASE B"/>
    <property type="match status" value="1"/>
</dbReference>
<dbReference type="PIRSF" id="PIRSF039102">
    <property type="entry name" value="Ddl/VanB"/>
    <property type="match status" value="1"/>
</dbReference>
<dbReference type="NCBIfam" id="NF002528">
    <property type="entry name" value="PRK01966.1-4"/>
    <property type="match status" value="1"/>
</dbReference>
<keyword evidence="8 10" id="KW-0573">Peptidoglycan synthesis</keyword>
<comment type="similarity">
    <text evidence="2 10">Belongs to the D-alanine--D-alanine ligase family.</text>
</comment>
<dbReference type="EMBL" id="VBAI01000043">
    <property type="protein sequence ID" value="TMJ11870.1"/>
    <property type="molecule type" value="Genomic_DNA"/>
</dbReference>
<accession>A0A537LV62</accession>
<dbReference type="NCBIfam" id="NF002378">
    <property type="entry name" value="PRK01372.1"/>
    <property type="match status" value="1"/>
</dbReference>
<comment type="caution">
    <text evidence="16">The sequence shown here is derived from an EMBL/GenBank/DDBJ whole genome shotgun (WGS) entry which is preliminary data.</text>
</comment>
<feature type="active site" evidence="11">
    <location>
        <position position="329"/>
    </location>
</feature>
<dbReference type="InterPro" id="IPR011095">
    <property type="entry name" value="Dala_Dala_lig_C"/>
</dbReference>
<dbReference type="Gene3D" id="3.30.470.20">
    <property type="entry name" value="ATP-grasp fold, B domain"/>
    <property type="match status" value="1"/>
</dbReference>
<dbReference type="NCBIfam" id="TIGR01205">
    <property type="entry name" value="D_ala_D_alaTIGR"/>
    <property type="match status" value="1"/>
</dbReference>
<dbReference type="EC" id="6.3.2.4" evidence="10"/>
<reference evidence="16 17" key="1">
    <citation type="journal article" date="2019" name="Nat. Microbiol.">
        <title>Mediterranean grassland soil C-N compound turnover is dependent on rainfall and depth, and is mediated by genomically divergent microorganisms.</title>
        <authorList>
            <person name="Diamond S."/>
            <person name="Andeer P.F."/>
            <person name="Li Z."/>
            <person name="Crits-Christoph A."/>
            <person name="Burstein D."/>
            <person name="Anantharaman K."/>
            <person name="Lane K.R."/>
            <person name="Thomas B.C."/>
            <person name="Pan C."/>
            <person name="Northen T.R."/>
            <person name="Banfield J.F."/>
        </authorList>
    </citation>
    <scope>NUCLEOTIDE SEQUENCE [LARGE SCALE GENOMIC DNA]</scope>
    <source>
        <strain evidence="16">NP_1</strain>
    </source>
</reference>
<dbReference type="Proteomes" id="UP000315217">
    <property type="component" value="Unassembled WGS sequence"/>
</dbReference>
<comment type="cofactor">
    <cofactor evidence="12">
        <name>Mg(2+)</name>
        <dbReference type="ChEBI" id="CHEBI:18420"/>
    </cofactor>
    <cofactor evidence="12">
        <name>Mn(2+)</name>
        <dbReference type="ChEBI" id="CHEBI:29035"/>
    </cofactor>
    <text evidence="12">Binds 2 magnesium or manganese ions per subunit.</text>
</comment>
<dbReference type="GO" id="GO:0071555">
    <property type="term" value="P:cell wall organization"/>
    <property type="evidence" value="ECO:0007669"/>
    <property type="project" value="UniProtKB-KW"/>
</dbReference>
<dbReference type="PANTHER" id="PTHR23132">
    <property type="entry name" value="D-ALANINE--D-ALANINE LIGASE"/>
    <property type="match status" value="1"/>
</dbReference>
<dbReference type="GO" id="GO:0046872">
    <property type="term" value="F:metal ion binding"/>
    <property type="evidence" value="ECO:0007669"/>
    <property type="project" value="UniProtKB-KW"/>
</dbReference>
<comment type="catalytic activity">
    <reaction evidence="10">
        <text>2 D-alanine + ATP = D-alanyl-D-alanine + ADP + phosphate + H(+)</text>
        <dbReference type="Rhea" id="RHEA:11224"/>
        <dbReference type="ChEBI" id="CHEBI:15378"/>
        <dbReference type="ChEBI" id="CHEBI:30616"/>
        <dbReference type="ChEBI" id="CHEBI:43474"/>
        <dbReference type="ChEBI" id="CHEBI:57416"/>
        <dbReference type="ChEBI" id="CHEBI:57822"/>
        <dbReference type="ChEBI" id="CHEBI:456216"/>
        <dbReference type="EC" id="6.3.2.4"/>
    </reaction>
</comment>
<evidence type="ECO:0000259" key="15">
    <source>
        <dbReference type="PROSITE" id="PS50975"/>
    </source>
</evidence>
<dbReference type="Gene3D" id="3.40.50.20">
    <property type="match status" value="1"/>
</dbReference>
<keyword evidence="6 13" id="KW-0067">ATP-binding</keyword>
<name>A0A537LV62_9BACT</name>
<comment type="function">
    <text evidence="10">Cell wall formation.</text>
</comment>
<evidence type="ECO:0000256" key="9">
    <source>
        <dbReference type="ARBA" id="ARBA00023316"/>
    </source>
</evidence>
<feature type="binding site" evidence="12">
    <location>
        <position position="318"/>
    </location>
    <ligand>
        <name>Mg(2+)</name>
        <dbReference type="ChEBI" id="CHEBI:18420"/>
        <label>1</label>
    </ligand>
</feature>
<evidence type="ECO:0000256" key="7">
    <source>
        <dbReference type="ARBA" id="ARBA00022960"/>
    </source>
</evidence>
<feature type="region of interest" description="Disordered" evidence="14">
    <location>
        <begin position="355"/>
        <end position="377"/>
    </location>
</feature>
<dbReference type="SUPFAM" id="SSF56059">
    <property type="entry name" value="Glutathione synthetase ATP-binding domain-like"/>
    <property type="match status" value="1"/>
</dbReference>
<keyword evidence="12" id="KW-0460">Magnesium</keyword>
<evidence type="ECO:0000256" key="14">
    <source>
        <dbReference type="SAM" id="MobiDB-lite"/>
    </source>
</evidence>
<dbReference type="GO" id="GO:0008716">
    <property type="term" value="F:D-alanine-D-alanine ligase activity"/>
    <property type="evidence" value="ECO:0007669"/>
    <property type="project" value="UniProtKB-UniRule"/>
</dbReference>